<accession>A0A392S4V0</accession>
<organism evidence="2 3">
    <name type="scientific">Trifolium medium</name>
    <dbReference type="NCBI Taxonomy" id="97028"/>
    <lineage>
        <taxon>Eukaryota</taxon>
        <taxon>Viridiplantae</taxon>
        <taxon>Streptophyta</taxon>
        <taxon>Embryophyta</taxon>
        <taxon>Tracheophyta</taxon>
        <taxon>Spermatophyta</taxon>
        <taxon>Magnoliopsida</taxon>
        <taxon>eudicotyledons</taxon>
        <taxon>Gunneridae</taxon>
        <taxon>Pentapetalae</taxon>
        <taxon>rosids</taxon>
        <taxon>fabids</taxon>
        <taxon>Fabales</taxon>
        <taxon>Fabaceae</taxon>
        <taxon>Papilionoideae</taxon>
        <taxon>50 kb inversion clade</taxon>
        <taxon>NPAAA clade</taxon>
        <taxon>Hologalegina</taxon>
        <taxon>IRL clade</taxon>
        <taxon>Trifolieae</taxon>
        <taxon>Trifolium</taxon>
    </lineage>
</organism>
<evidence type="ECO:0000313" key="3">
    <source>
        <dbReference type="Proteomes" id="UP000265520"/>
    </source>
</evidence>
<dbReference type="AlphaFoldDB" id="A0A392S4V0"/>
<proteinExistence type="predicted"/>
<keyword evidence="3" id="KW-1185">Reference proteome</keyword>
<name>A0A392S4V0_9FABA</name>
<feature type="non-terminal residue" evidence="2">
    <location>
        <position position="42"/>
    </location>
</feature>
<sequence length="42" mass="4533">MMTMTKAMTKAKTALEYHHESSFAAVPSSTCSSAPPFSKIPE</sequence>
<reference evidence="2 3" key="1">
    <citation type="journal article" date="2018" name="Front. Plant Sci.">
        <title>Red Clover (Trifolium pratense) and Zigzag Clover (T. medium) - A Picture of Genomic Similarities and Differences.</title>
        <authorList>
            <person name="Dluhosova J."/>
            <person name="Istvanek J."/>
            <person name="Nedelnik J."/>
            <person name="Repkova J."/>
        </authorList>
    </citation>
    <scope>NUCLEOTIDE SEQUENCE [LARGE SCALE GENOMIC DNA]</scope>
    <source>
        <strain evidence="3">cv. 10/8</strain>
        <tissue evidence="2">Leaf</tissue>
    </source>
</reference>
<comment type="caution">
    <text evidence="2">The sequence shown here is derived from an EMBL/GenBank/DDBJ whole genome shotgun (WGS) entry which is preliminary data.</text>
</comment>
<feature type="region of interest" description="Disordered" evidence="1">
    <location>
        <begin position="21"/>
        <end position="42"/>
    </location>
</feature>
<protein>
    <submittedName>
        <fullName evidence="2">Uncharacterized protein</fullName>
    </submittedName>
</protein>
<evidence type="ECO:0000256" key="1">
    <source>
        <dbReference type="SAM" id="MobiDB-lite"/>
    </source>
</evidence>
<evidence type="ECO:0000313" key="2">
    <source>
        <dbReference type="EMBL" id="MCI43943.1"/>
    </source>
</evidence>
<dbReference type="EMBL" id="LXQA010324032">
    <property type="protein sequence ID" value="MCI43943.1"/>
    <property type="molecule type" value="Genomic_DNA"/>
</dbReference>
<dbReference type="Proteomes" id="UP000265520">
    <property type="component" value="Unassembled WGS sequence"/>
</dbReference>